<evidence type="ECO:0000256" key="10">
    <source>
        <dbReference type="HAMAP-Rule" id="MF_01405"/>
    </source>
</evidence>
<feature type="binding site" evidence="10">
    <location>
        <position position="68"/>
    </location>
    <ligand>
        <name>Mg(2+)</name>
        <dbReference type="ChEBI" id="CHEBI:18420"/>
    </ligand>
</feature>
<dbReference type="eggNOG" id="COG0127">
    <property type="taxonomic scope" value="Bacteria"/>
</dbReference>
<feature type="binding site" evidence="10">
    <location>
        <begin position="7"/>
        <end position="12"/>
    </location>
    <ligand>
        <name>substrate</name>
    </ligand>
</feature>
<evidence type="ECO:0000313" key="12">
    <source>
        <dbReference type="EMBL" id="ADX68287.1"/>
    </source>
</evidence>
<dbReference type="HAMAP" id="MF_01405">
    <property type="entry name" value="Non_canon_purine_NTPase"/>
    <property type="match status" value="1"/>
</dbReference>
<keyword evidence="7 10" id="KW-0546">Nucleotide metabolism</keyword>
<dbReference type="GO" id="GO:0009146">
    <property type="term" value="P:purine nucleoside triphosphate catabolic process"/>
    <property type="evidence" value="ECO:0007669"/>
    <property type="project" value="UniProtKB-UniRule"/>
</dbReference>
<feature type="binding site" evidence="10">
    <location>
        <begin position="147"/>
        <end position="150"/>
    </location>
    <ligand>
        <name>substrate</name>
    </ligand>
</feature>
<dbReference type="CDD" id="cd00515">
    <property type="entry name" value="HAM1"/>
    <property type="match status" value="1"/>
</dbReference>
<dbReference type="GO" id="GO:0036222">
    <property type="term" value="F:XTP diphosphatase activity"/>
    <property type="evidence" value="ECO:0007669"/>
    <property type="project" value="UniProtKB-UniRule"/>
</dbReference>
<dbReference type="PANTHER" id="PTHR11067:SF9">
    <property type="entry name" value="INOSINE TRIPHOSPHATE PYROPHOSPHATASE"/>
    <property type="match status" value="1"/>
</dbReference>
<dbReference type="HOGENOM" id="CLU_082080_0_2_10"/>
<evidence type="ECO:0000256" key="2">
    <source>
        <dbReference type="ARBA" id="ARBA00011738"/>
    </source>
</evidence>
<dbReference type="InterPro" id="IPR029001">
    <property type="entry name" value="ITPase-like_fam"/>
</dbReference>
<evidence type="ECO:0000256" key="9">
    <source>
        <dbReference type="ARBA" id="ARBA00052017"/>
    </source>
</evidence>
<accession>F0NZ70</accession>
<dbReference type="EMBL" id="CP002455">
    <property type="protein sequence ID" value="ADX68287.1"/>
    <property type="molecule type" value="Genomic_DNA"/>
</dbReference>
<dbReference type="RefSeq" id="WP_013598676.1">
    <property type="nucleotide sequence ID" value="NC_015144.1"/>
</dbReference>
<dbReference type="STRING" id="865938.Weevi_1587"/>
<dbReference type="AlphaFoldDB" id="F0NZ70"/>
<dbReference type="KEGG" id="wvi:Weevi_1587"/>
<evidence type="ECO:0000256" key="8">
    <source>
        <dbReference type="ARBA" id="ARBA00051875"/>
    </source>
</evidence>
<dbReference type="GO" id="GO:0009117">
    <property type="term" value="P:nucleotide metabolic process"/>
    <property type="evidence" value="ECO:0007669"/>
    <property type="project" value="UniProtKB-KW"/>
</dbReference>
<evidence type="ECO:0000256" key="4">
    <source>
        <dbReference type="ARBA" id="ARBA00022741"/>
    </source>
</evidence>
<dbReference type="GO" id="GO:0017111">
    <property type="term" value="F:ribonucleoside triphosphate phosphatase activity"/>
    <property type="evidence" value="ECO:0007669"/>
    <property type="project" value="InterPro"/>
</dbReference>
<evidence type="ECO:0000256" key="7">
    <source>
        <dbReference type="ARBA" id="ARBA00023080"/>
    </source>
</evidence>
<comment type="subunit">
    <text evidence="2 10">Homodimer.</text>
</comment>
<dbReference type="InterPro" id="IPR020922">
    <property type="entry name" value="dITP/XTP_pyrophosphatase"/>
</dbReference>
<evidence type="ECO:0000313" key="13">
    <source>
        <dbReference type="Proteomes" id="UP000008641"/>
    </source>
</evidence>
<feature type="active site" description="Proton acceptor" evidence="10">
    <location>
        <position position="68"/>
    </location>
</feature>
<dbReference type="GO" id="GO:0005829">
    <property type="term" value="C:cytosol"/>
    <property type="evidence" value="ECO:0007669"/>
    <property type="project" value="TreeGrafter"/>
</dbReference>
<dbReference type="NCBIfam" id="TIGR00042">
    <property type="entry name" value="RdgB/HAM1 family non-canonical purine NTP pyrophosphatase"/>
    <property type="match status" value="1"/>
</dbReference>
<name>F0NZ70_WEEVC</name>
<dbReference type="GO" id="GO:0036220">
    <property type="term" value="F:ITP diphosphatase activity"/>
    <property type="evidence" value="ECO:0007669"/>
    <property type="project" value="UniProtKB-UniRule"/>
</dbReference>
<dbReference type="SUPFAM" id="SSF52972">
    <property type="entry name" value="ITPase-like"/>
    <property type="match status" value="1"/>
</dbReference>
<keyword evidence="6 10" id="KW-0460">Magnesium</keyword>
<dbReference type="EC" id="3.6.1.66" evidence="10"/>
<protein>
    <recommendedName>
        <fullName evidence="10">dITP/XTP pyrophosphatase</fullName>
        <ecNumber evidence="10">3.6.1.66</ecNumber>
    </recommendedName>
    <alternativeName>
        <fullName evidence="10">Non-canonical purine NTP pyrophosphatase</fullName>
    </alternativeName>
    <alternativeName>
        <fullName evidence="10">Non-standard purine NTP pyrophosphatase</fullName>
    </alternativeName>
    <alternativeName>
        <fullName evidence="10">Nucleoside-triphosphate diphosphatase</fullName>
    </alternativeName>
    <alternativeName>
        <fullName evidence="10">Nucleoside-triphosphate pyrophosphatase</fullName>
        <shortName evidence="10">NTPase</shortName>
    </alternativeName>
</protein>
<dbReference type="Pfam" id="PF01725">
    <property type="entry name" value="Ham1p_like"/>
    <property type="match status" value="1"/>
</dbReference>
<keyword evidence="4 10" id="KW-0547">Nucleotide-binding</keyword>
<evidence type="ECO:0000256" key="3">
    <source>
        <dbReference type="ARBA" id="ARBA00022723"/>
    </source>
</evidence>
<gene>
    <name evidence="12" type="ordered locus">Weevi_1587</name>
</gene>
<dbReference type="GO" id="GO:0035870">
    <property type="term" value="F:dITP diphosphatase activity"/>
    <property type="evidence" value="ECO:0007669"/>
    <property type="project" value="UniProtKB-UniRule"/>
</dbReference>
<dbReference type="InterPro" id="IPR002637">
    <property type="entry name" value="RdgB/HAM1"/>
</dbReference>
<keyword evidence="13" id="KW-1185">Reference proteome</keyword>
<dbReference type="OrthoDB" id="9807456at2"/>
<feature type="binding site" evidence="10">
    <location>
        <position position="39"/>
    </location>
    <ligand>
        <name>Mg(2+)</name>
        <dbReference type="ChEBI" id="CHEBI:18420"/>
    </ligand>
</feature>
<keyword evidence="3 10" id="KW-0479">Metal-binding</keyword>
<reference evidence="13" key="2">
    <citation type="journal article" date="2011" name="Stand. Genomic Sci.">
        <title>Complete genome sequence of Weeksella virosa type strain (9751T).</title>
        <authorList>
            <person name="Lang E."/>
            <person name="Teshima H."/>
            <person name="Lucas S."/>
            <person name="Lapidus A."/>
            <person name="Hammon N."/>
            <person name="Deshpande S."/>
            <person name="Nolan M."/>
            <person name="Cheng J."/>
            <person name="Pitluck S."/>
            <person name="Liolios K."/>
            <person name="Pagani I."/>
            <person name="Mikhailova N."/>
            <person name="Ivanova N."/>
            <person name="Mavromatis K."/>
            <person name="Pati A."/>
            <person name="Tapia R."/>
            <person name="Han C."/>
            <person name="Goodwin L."/>
            <person name="Chen A."/>
            <person name="Palaniappan K."/>
            <person name="Land M."/>
            <person name="Hauser L."/>
            <person name="Chang Y."/>
            <person name="Jeffries C."/>
            <person name="Brambilla E."/>
            <person name="Kopitz M."/>
            <person name="Rohde M."/>
            <person name="Goker M."/>
            <person name="Tindall B."/>
            <person name="Detter J."/>
            <person name="Woyke T."/>
            <person name="Bristow J."/>
            <person name="Eisen J."/>
            <person name="Markowitz V."/>
            <person name="Hugenholtz P."/>
            <person name="Klenk H."/>
            <person name="Kyrpides N."/>
        </authorList>
    </citation>
    <scope>NUCLEOTIDE SEQUENCE [LARGE SCALE GENOMIC DNA]</scope>
    <source>
        <strain evidence="13">ATCC 43766 / DSM 16922 / JCM 21250 / NBRC 16016 / NCTC 11634 / CL345/78</strain>
    </source>
</reference>
<evidence type="ECO:0000256" key="5">
    <source>
        <dbReference type="ARBA" id="ARBA00022801"/>
    </source>
</evidence>
<dbReference type="PANTHER" id="PTHR11067">
    <property type="entry name" value="INOSINE TRIPHOSPHATE PYROPHOSPHATASE/HAM1 PROTEIN"/>
    <property type="match status" value="1"/>
</dbReference>
<evidence type="ECO:0000256" key="11">
    <source>
        <dbReference type="RuleBase" id="RU003781"/>
    </source>
</evidence>
<comment type="catalytic activity">
    <reaction evidence="10">
        <text>ITP + H2O = IMP + diphosphate + H(+)</text>
        <dbReference type="Rhea" id="RHEA:29399"/>
        <dbReference type="ChEBI" id="CHEBI:15377"/>
        <dbReference type="ChEBI" id="CHEBI:15378"/>
        <dbReference type="ChEBI" id="CHEBI:33019"/>
        <dbReference type="ChEBI" id="CHEBI:58053"/>
        <dbReference type="ChEBI" id="CHEBI:61402"/>
        <dbReference type="EC" id="3.6.1.66"/>
    </reaction>
</comment>
<comment type="function">
    <text evidence="10">Pyrophosphatase that catalyzes the hydrolysis of nucleoside triphosphates to their monophosphate derivatives, with a high preference for the non-canonical purine nucleotides XTP (xanthosine triphosphate), dITP (deoxyinosine triphosphate) and ITP. Seems to function as a house-cleaning enzyme that removes non-canonical purine nucleotides from the nucleotide pool, thus preventing their incorporation into DNA/RNA and avoiding chromosomal lesions.</text>
</comment>
<comment type="cofactor">
    <cofactor evidence="10">
        <name>Mg(2+)</name>
        <dbReference type="ChEBI" id="CHEBI:18420"/>
    </cofactor>
    <text evidence="10">Binds 1 Mg(2+) ion per subunit.</text>
</comment>
<dbReference type="GO" id="GO:0046872">
    <property type="term" value="F:metal ion binding"/>
    <property type="evidence" value="ECO:0007669"/>
    <property type="project" value="UniProtKB-KW"/>
</dbReference>
<feature type="binding site" evidence="10">
    <location>
        <begin position="175"/>
        <end position="176"/>
    </location>
    <ligand>
        <name>substrate</name>
    </ligand>
</feature>
<evidence type="ECO:0000256" key="1">
    <source>
        <dbReference type="ARBA" id="ARBA00008023"/>
    </source>
</evidence>
<evidence type="ECO:0000256" key="6">
    <source>
        <dbReference type="ARBA" id="ARBA00022842"/>
    </source>
</evidence>
<reference evidence="12 13" key="1">
    <citation type="journal article" date="2011" name="Stand. Genomic Sci.">
        <title>Complete genome sequence of Weeksella virosa type strain (9751).</title>
        <authorList>
            <person name="Lang E."/>
            <person name="Teshima H."/>
            <person name="Lucas S."/>
            <person name="Lapidus A."/>
            <person name="Hammon N."/>
            <person name="Deshpande S."/>
            <person name="Nolan M."/>
            <person name="Cheng J.F."/>
            <person name="Pitluck S."/>
            <person name="Liolios K."/>
            <person name="Pagani I."/>
            <person name="Mikhailova N."/>
            <person name="Ivanova N."/>
            <person name="Mavromatis K."/>
            <person name="Pati A."/>
            <person name="Tapia R."/>
            <person name="Han C."/>
            <person name="Goodwin L."/>
            <person name="Chen A."/>
            <person name="Palaniappan K."/>
            <person name="Land M."/>
            <person name="Hauser L."/>
            <person name="Chang Y.J."/>
            <person name="Jeffries C.D."/>
            <person name="Brambilla E.M."/>
            <person name="Kopitz M."/>
            <person name="Rohde M."/>
            <person name="Goker M."/>
            <person name="Tindall B.J."/>
            <person name="Detter J.C."/>
            <person name="Woyke T."/>
            <person name="Bristow J."/>
            <person name="Eisen J.A."/>
            <person name="Markowitz V."/>
            <person name="Hugenholtz P."/>
            <person name="Klenk H.P."/>
            <person name="Kyrpides N.C."/>
        </authorList>
    </citation>
    <scope>NUCLEOTIDE SEQUENCE [LARGE SCALE GENOMIC DNA]</scope>
    <source>
        <strain evidence="13">ATCC 43766 / DSM 16922 / JCM 21250 / NBRC 16016 / NCTC 11634 / CL345/78</strain>
    </source>
</reference>
<comment type="similarity">
    <text evidence="1 10 11">Belongs to the HAM1 NTPase family.</text>
</comment>
<sequence>MELIFATHNQDKLKELQALLPETIQLQSLTDLNFHDDIEETGNTFEENAFIKTKTIYEKFHQPVFADDSGLVIDALNGRPGVFSARYAGTKNSEDNIAKVLKELEGISNRKAYFISVFCLMINDEVHYFEGRIEGEIMNENKGNKGFGYDPIFRPSGFDYTFAEMSAEEKNAISHRSIATQKLIHYITENL</sequence>
<organism evidence="12 13">
    <name type="scientific">Weeksella virosa (strain ATCC 43766 / DSM 16922 / JCM 21250 / CCUG 30538 / CDC 9751 / IAM 14551 / NBRC 16016 / NCTC 11634 / CL345/78)</name>
    <dbReference type="NCBI Taxonomy" id="865938"/>
    <lineage>
        <taxon>Bacteria</taxon>
        <taxon>Pseudomonadati</taxon>
        <taxon>Bacteroidota</taxon>
        <taxon>Flavobacteriia</taxon>
        <taxon>Flavobacteriales</taxon>
        <taxon>Weeksellaceae</taxon>
        <taxon>Weeksella</taxon>
    </lineage>
</organism>
<dbReference type="GO" id="GO:0000166">
    <property type="term" value="F:nucleotide binding"/>
    <property type="evidence" value="ECO:0007669"/>
    <property type="project" value="UniProtKB-KW"/>
</dbReference>
<comment type="catalytic activity">
    <reaction evidence="8 10">
        <text>dITP + H2O = dIMP + diphosphate + H(+)</text>
        <dbReference type="Rhea" id="RHEA:28342"/>
        <dbReference type="ChEBI" id="CHEBI:15377"/>
        <dbReference type="ChEBI" id="CHEBI:15378"/>
        <dbReference type="ChEBI" id="CHEBI:33019"/>
        <dbReference type="ChEBI" id="CHEBI:61194"/>
        <dbReference type="ChEBI" id="CHEBI:61382"/>
        <dbReference type="EC" id="3.6.1.66"/>
    </reaction>
</comment>
<proteinExistence type="inferred from homology"/>
<dbReference type="Proteomes" id="UP000008641">
    <property type="component" value="Chromosome"/>
</dbReference>
<feature type="binding site" evidence="10">
    <location>
        <position position="69"/>
    </location>
    <ligand>
        <name>substrate</name>
    </ligand>
</feature>
<dbReference type="FunFam" id="3.90.950.10:FF:000001">
    <property type="entry name" value="dITP/XTP pyrophosphatase"/>
    <property type="match status" value="1"/>
</dbReference>
<comment type="catalytic activity">
    <reaction evidence="9 10">
        <text>XTP + H2O = XMP + diphosphate + H(+)</text>
        <dbReference type="Rhea" id="RHEA:28610"/>
        <dbReference type="ChEBI" id="CHEBI:15377"/>
        <dbReference type="ChEBI" id="CHEBI:15378"/>
        <dbReference type="ChEBI" id="CHEBI:33019"/>
        <dbReference type="ChEBI" id="CHEBI:57464"/>
        <dbReference type="ChEBI" id="CHEBI:61314"/>
        <dbReference type="EC" id="3.6.1.66"/>
    </reaction>
</comment>
<keyword evidence="5 10" id="KW-0378">Hydrolase</keyword>
<dbReference type="Gene3D" id="3.90.950.10">
    <property type="match status" value="1"/>
</dbReference>
<feature type="binding site" evidence="10">
    <location>
        <position position="170"/>
    </location>
    <ligand>
        <name>substrate</name>
    </ligand>
</feature>